<evidence type="ECO:0000313" key="3">
    <source>
        <dbReference type="Proteomes" id="UP000518206"/>
    </source>
</evidence>
<evidence type="ECO:0000256" key="1">
    <source>
        <dbReference type="SAM" id="MobiDB-lite"/>
    </source>
</evidence>
<organism evidence="2 3">
    <name type="scientific">Cellulomonas cellasea</name>
    <dbReference type="NCBI Taxonomy" id="43670"/>
    <lineage>
        <taxon>Bacteria</taxon>
        <taxon>Bacillati</taxon>
        <taxon>Actinomycetota</taxon>
        <taxon>Actinomycetes</taxon>
        <taxon>Micrococcales</taxon>
        <taxon>Cellulomonadaceae</taxon>
        <taxon>Cellulomonas</taxon>
    </lineage>
</organism>
<evidence type="ECO:0000313" key="2">
    <source>
        <dbReference type="EMBL" id="MBB2921432.1"/>
    </source>
</evidence>
<feature type="region of interest" description="Disordered" evidence="1">
    <location>
        <begin position="469"/>
        <end position="490"/>
    </location>
</feature>
<reference evidence="2 3" key="1">
    <citation type="submission" date="2020-08" db="EMBL/GenBank/DDBJ databases">
        <title>The Agave Microbiome: Exploring the role of microbial communities in plant adaptations to desert environments.</title>
        <authorList>
            <person name="Partida-Martinez L.P."/>
        </authorList>
    </citation>
    <scope>NUCLEOTIDE SEQUENCE [LARGE SCALE GENOMIC DNA]</scope>
    <source>
        <strain evidence="2 3">RAS26</strain>
    </source>
</reference>
<name>A0A7W4UC24_9CELL</name>
<dbReference type="RefSeq" id="WP_183294452.1">
    <property type="nucleotide sequence ID" value="NZ_JACHVX010000001.1"/>
</dbReference>
<gene>
    <name evidence="2" type="ORF">FHR80_000326</name>
</gene>
<comment type="caution">
    <text evidence="2">The sequence shown here is derived from an EMBL/GenBank/DDBJ whole genome shotgun (WGS) entry which is preliminary data.</text>
</comment>
<sequence length="490" mass="49980">MTRTPPPTRLLDPREDEVVARLHRYATAGAPPMQLAADDVIRAAHRRTTARRARGAAVSTLTVAALALGGTYLAGLDHTPDDTPAVAGDVRVVTVAEGVTAASFPARVRGEANAVDLGLRFPDVPVSRAITLSADAGTLYVDLPLDPGSTATGASVHTVRLDPWADEDATSGTTFRTVASTDGREMLVVGTVPQWVDDPVVELVGEDQPGFVPTGGGDAVDRVQVPTFDAPGDGTGRVYAAVLSAESAASRSWLRIDDLRLVPVVTGADGARVLGGACRGEEPGCVLDTVQGLLEEVDAATVEVADGITATARLGVDLGQAWGSPTTSPRLDLGLDLPAGAAPGRLAIVPGPDVPPATTTVPASIGLADAGPLPDDAWRTALGGTREEATTDLLSTTTAYAALDGTWVLTGTVPGSVDPTALARIELAAPVVRADGTRGTTIDVPTFDPLSGDGRRTYVVVVGPDAGLPGPASGESPLAPVPTTFVADRL</sequence>
<dbReference type="EMBL" id="JACHVX010000001">
    <property type="protein sequence ID" value="MBB2921432.1"/>
    <property type="molecule type" value="Genomic_DNA"/>
</dbReference>
<proteinExistence type="predicted"/>
<reference evidence="2 3" key="2">
    <citation type="submission" date="2020-08" db="EMBL/GenBank/DDBJ databases">
        <authorList>
            <person name="Partida-Martinez L."/>
            <person name="Huntemann M."/>
            <person name="Clum A."/>
            <person name="Wang J."/>
            <person name="Palaniappan K."/>
            <person name="Ritter S."/>
            <person name="Chen I.-M."/>
            <person name="Stamatis D."/>
            <person name="Reddy T."/>
            <person name="O'Malley R."/>
            <person name="Daum C."/>
            <person name="Shapiro N."/>
            <person name="Ivanova N."/>
            <person name="Kyrpides N."/>
            <person name="Woyke T."/>
        </authorList>
    </citation>
    <scope>NUCLEOTIDE SEQUENCE [LARGE SCALE GENOMIC DNA]</scope>
    <source>
        <strain evidence="2 3">RAS26</strain>
    </source>
</reference>
<dbReference type="Proteomes" id="UP000518206">
    <property type="component" value="Unassembled WGS sequence"/>
</dbReference>
<accession>A0A7W4UC24</accession>
<protein>
    <submittedName>
        <fullName evidence="2">Uncharacterized protein</fullName>
    </submittedName>
</protein>
<dbReference type="AlphaFoldDB" id="A0A7W4UC24"/>